<dbReference type="EMBL" id="OB663145">
    <property type="protein sequence ID" value="CAD7231038.1"/>
    <property type="molecule type" value="Genomic_DNA"/>
</dbReference>
<sequence>MSVSFPIPSSLSHSVLLQKETKPILNVHTDVVKEKSSFCEYTPRQVPILKNEPRTSSLITETMADSNVSSTSSIQALIPTSGTLTSIPKQTPTPKTIRITTGSEGADVDVANMAPMTATPISTNPTSHSRTPVNPAYICEVCGRGYRRKGFYLRHLSAVHAAGSKTNQIGANETFPK</sequence>
<dbReference type="AlphaFoldDB" id="A0A7R8ZNC7"/>
<dbReference type="OrthoDB" id="8922241at2759"/>
<evidence type="ECO:0000313" key="1">
    <source>
        <dbReference type="EMBL" id="CAD7231038.1"/>
    </source>
</evidence>
<organism evidence="1">
    <name type="scientific">Cyprideis torosa</name>
    <dbReference type="NCBI Taxonomy" id="163714"/>
    <lineage>
        <taxon>Eukaryota</taxon>
        <taxon>Metazoa</taxon>
        <taxon>Ecdysozoa</taxon>
        <taxon>Arthropoda</taxon>
        <taxon>Crustacea</taxon>
        <taxon>Oligostraca</taxon>
        <taxon>Ostracoda</taxon>
        <taxon>Podocopa</taxon>
        <taxon>Podocopida</taxon>
        <taxon>Cytherocopina</taxon>
        <taxon>Cytheroidea</taxon>
        <taxon>Cytherideidae</taxon>
        <taxon>Cyprideis</taxon>
    </lineage>
</organism>
<accession>A0A7R8ZNC7</accession>
<proteinExistence type="predicted"/>
<dbReference type="InterPro" id="IPR013087">
    <property type="entry name" value="Znf_C2H2_type"/>
</dbReference>
<reference evidence="1" key="1">
    <citation type="submission" date="2020-11" db="EMBL/GenBank/DDBJ databases">
        <authorList>
            <person name="Tran Van P."/>
        </authorList>
    </citation>
    <scope>NUCLEOTIDE SEQUENCE</scope>
</reference>
<dbReference type="PROSITE" id="PS50157">
    <property type="entry name" value="ZINC_FINGER_C2H2_2"/>
    <property type="match status" value="1"/>
</dbReference>
<name>A0A7R8ZNC7_9CRUS</name>
<protein>
    <submittedName>
        <fullName evidence="1">Uncharacterized protein</fullName>
    </submittedName>
</protein>
<gene>
    <name evidence="1" type="ORF">CTOB1V02_LOCUS8892</name>
</gene>
<dbReference type="PROSITE" id="PS00028">
    <property type="entry name" value="ZINC_FINGER_C2H2_1"/>
    <property type="match status" value="1"/>
</dbReference>